<proteinExistence type="predicted"/>
<sequence length="117" mass="13561">MCGPGLKIIYLFIFIFSVCSLSLLSDHFLPEEKNHMSPRSPRDFFFFFLFFELNCFLTFLLRAQLFVVLRVFRVARIARSFRREGGCAGTGGGRVFSSSILIDHVQRGGGSERRWRR</sequence>
<organism evidence="2">
    <name type="scientific">Cacopsylla melanoneura</name>
    <dbReference type="NCBI Taxonomy" id="428564"/>
    <lineage>
        <taxon>Eukaryota</taxon>
        <taxon>Metazoa</taxon>
        <taxon>Ecdysozoa</taxon>
        <taxon>Arthropoda</taxon>
        <taxon>Hexapoda</taxon>
        <taxon>Insecta</taxon>
        <taxon>Pterygota</taxon>
        <taxon>Neoptera</taxon>
        <taxon>Paraneoptera</taxon>
        <taxon>Hemiptera</taxon>
        <taxon>Sternorrhyncha</taxon>
        <taxon>Psylloidea</taxon>
        <taxon>Psyllidae</taxon>
        <taxon>Psyllinae</taxon>
        <taxon>Cacopsylla</taxon>
    </lineage>
</organism>
<dbReference type="EMBL" id="HBUF01356286">
    <property type="protein sequence ID" value="CAG6717700.1"/>
    <property type="molecule type" value="Transcribed_RNA"/>
</dbReference>
<feature type="transmembrane region" description="Helical" evidence="1">
    <location>
        <begin position="44"/>
        <end position="72"/>
    </location>
</feature>
<evidence type="ECO:0000313" key="2">
    <source>
        <dbReference type="EMBL" id="CAG6717699.1"/>
    </source>
</evidence>
<keyword evidence="1" id="KW-0472">Membrane</keyword>
<reference evidence="2" key="1">
    <citation type="submission" date="2021-05" db="EMBL/GenBank/DDBJ databases">
        <authorList>
            <person name="Alioto T."/>
            <person name="Alioto T."/>
            <person name="Gomez Garrido J."/>
        </authorList>
    </citation>
    <scope>NUCLEOTIDE SEQUENCE</scope>
</reference>
<dbReference type="EMBL" id="HBUF01356285">
    <property type="protein sequence ID" value="CAG6717699.1"/>
    <property type="molecule type" value="Transcribed_RNA"/>
</dbReference>
<protein>
    <submittedName>
        <fullName evidence="2">Uncharacterized protein</fullName>
    </submittedName>
</protein>
<keyword evidence="1" id="KW-0812">Transmembrane</keyword>
<keyword evidence="1" id="KW-1133">Transmembrane helix</keyword>
<feature type="transmembrane region" description="Helical" evidence="1">
    <location>
        <begin position="7"/>
        <end position="24"/>
    </location>
</feature>
<dbReference type="AlphaFoldDB" id="A0A8D8V5E7"/>
<evidence type="ECO:0000256" key="1">
    <source>
        <dbReference type="SAM" id="Phobius"/>
    </source>
</evidence>
<accession>A0A8D8V5E7</accession>
<name>A0A8D8V5E7_9HEMI</name>
<dbReference type="EMBL" id="HBUF01356287">
    <property type="protein sequence ID" value="CAG6717701.1"/>
    <property type="molecule type" value="Transcribed_RNA"/>
</dbReference>